<proteinExistence type="predicted"/>
<name>A0ABD5V9G9_9EURY</name>
<protein>
    <submittedName>
        <fullName evidence="1">Uncharacterized protein</fullName>
    </submittedName>
</protein>
<dbReference type="AlphaFoldDB" id="A0ABD5V9G9"/>
<gene>
    <name evidence="1" type="ORF">ACFQGB_04050</name>
</gene>
<dbReference type="Proteomes" id="UP001596395">
    <property type="component" value="Unassembled WGS sequence"/>
</dbReference>
<keyword evidence="2" id="KW-1185">Reference proteome</keyword>
<dbReference type="RefSeq" id="WP_336349025.1">
    <property type="nucleotide sequence ID" value="NZ_JAZAQL010000001.1"/>
</dbReference>
<organism evidence="1 2">
    <name type="scientific">Halorubellus litoreus</name>
    <dbReference type="NCBI Taxonomy" id="755308"/>
    <lineage>
        <taxon>Archaea</taxon>
        <taxon>Methanobacteriati</taxon>
        <taxon>Methanobacteriota</taxon>
        <taxon>Stenosarchaea group</taxon>
        <taxon>Halobacteria</taxon>
        <taxon>Halobacteriales</taxon>
        <taxon>Halorubellaceae</taxon>
        <taxon>Halorubellus</taxon>
    </lineage>
</organism>
<evidence type="ECO:0000313" key="1">
    <source>
        <dbReference type="EMBL" id="MFC6952027.1"/>
    </source>
</evidence>
<dbReference type="InterPro" id="IPR055954">
    <property type="entry name" value="DUF7532"/>
</dbReference>
<comment type="caution">
    <text evidence="1">The sequence shown here is derived from an EMBL/GenBank/DDBJ whole genome shotgun (WGS) entry which is preliminary data.</text>
</comment>
<accession>A0ABD5V9G9</accession>
<dbReference type="Pfam" id="PF24376">
    <property type="entry name" value="DUF7532"/>
    <property type="match status" value="1"/>
</dbReference>
<evidence type="ECO:0000313" key="2">
    <source>
        <dbReference type="Proteomes" id="UP001596395"/>
    </source>
</evidence>
<sequence length="142" mass="15596">MHFDQRTQTALREVGLDTDDLQAASERVAALVDETATALGAFFDAHDVVYSDMDMAHSASDYPEHAVDYCDVTTHAAEMRGWLRFETWGAYVEDGRVLERASGDDAADYGATDSGDPLVVELSLGPSVHERVRFAPTREALE</sequence>
<reference evidence="1 2" key="1">
    <citation type="journal article" date="2019" name="Int. J. Syst. Evol. Microbiol.">
        <title>The Global Catalogue of Microorganisms (GCM) 10K type strain sequencing project: providing services to taxonomists for standard genome sequencing and annotation.</title>
        <authorList>
            <consortium name="The Broad Institute Genomics Platform"/>
            <consortium name="The Broad Institute Genome Sequencing Center for Infectious Disease"/>
            <person name="Wu L."/>
            <person name="Ma J."/>
        </authorList>
    </citation>
    <scope>NUCLEOTIDE SEQUENCE [LARGE SCALE GENOMIC DNA]</scope>
    <source>
        <strain evidence="1 2">GX26</strain>
    </source>
</reference>
<dbReference type="EMBL" id="JBHSXN010000001">
    <property type="protein sequence ID" value="MFC6952027.1"/>
    <property type="molecule type" value="Genomic_DNA"/>
</dbReference>